<dbReference type="Gene3D" id="3.30.70.1430">
    <property type="entry name" value="Multidrug efflux transporter AcrB pore domain"/>
    <property type="match status" value="2"/>
</dbReference>
<sequence>MISFFARNDIATNILMVAILIVAGWFALEKIPYEIQPNEVFQEVRVNISYRGGSPADVERDVAIPVEQALEGLAGVKRLRTESNRGGCEIEVEAKDGVDPKELLEEVKARVDQVNTFPSEIERPRYRVPATEEWREVITIAVVGDLSEHDLLEASRLVRDQVAALPGVSNAKIAGNSPAEISIEAKPDRLLHFGLSLSNITDAIRRSSIDLPAGQVQTPGGSVLIRTTGQAYSREQFEDIVLRSRDGAEIRLGDVATVKDGFEENQKIVRFNGVPCLLVEVYRIGDQNALEIADVVKGYVKSSASRLPSGVHLSIWDDDSQALRGRLSTLIKSLVQGALLVLVVLGLFLRPTLALWILLGIPVAFAGGLIFMPILGTTINMMSLFGFIIVLGIVVDDAIVTGENIYTKLREGLEPTDAAIMGTKEVSTPVTFGIITTIVAFIPLMFMPDSWASYTKPILPVVAPVLLFSLIESKLILPSHLKHLKTNRNTTRLNWFERFQQKISRSLEFFVEKVFQPILNLCLHYRYAAVSLFAAIAIAFVGYWKGGHLGFVSLPSIDRDMINAWVELPRDTPIEETDKMVARMYQAALQLQEEYSDPTTGQSLITNIITSTGGWHSRPNNDPQQGSIAFELLPPEKRAEQFSKLRNSDISDRYREIMGPIDDEVRRFNIFGEMGGGRFGEDSGRSIEVQVRGPHSPEKIAAMDQIEELFDSYRDRGITSTWHDAERGREEIQLTLKPRATELGLTQRELASQVRAAFFGEQAQRIQRERDDIRVMVRLPEEDRASLDTLDNLVLRAPNGAEIPFSAAADIKFTRSPGRLKRINGLQVNELTAQVRDDEIDVIGIARDAAPQIDKLLASTNLSWAYTGFVADDGETLRRTSLGGILLLLTLYALLAIPFKSLVQPIFVLLAIPFGIIGAMLGHIIMDQTPSWLSVFGILALTGVVVNDSLVLVDFINRRRESDMSLHEAVLQAGSRRFRPILLTSLTTFAGLMPLISERSLQAQFLKPMAISLAFGILFATFITLLLIPTAYLITEDIKRAFGSFYRWYRKPFQENRSPTKVASEESSAQ</sequence>
<feature type="transmembrane region" description="Helical" evidence="1">
    <location>
        <begin position="426"/>
        <end position="446"/>
    </location>
</feature>
<dbReference type="Gene3D" id="3.30.70.1440">
    <property type="entry name" value="Multidrug efflux transporter AcrB pore domain"/>
    <property type="match status" value="1"/>
</dbReference>
<name>A0A918WQE1_9BACT</name>
<dbReference type="GO" id="GO:0042910">
    <property type="term" value="F:xenobiotic transmembrane transporter activity"/>
    <property type="evidence" value="ECO:0007669"/>
    <property type="project" value="TreeGrafter"/>
</dbReference>
<keyword evidence="1" id="KW-0812">Transmembrane</keyword>
<proteinExistence type="predicted"/>
<comment type="caution">
    <text evidence="2">The sequence shown here is derived from an EMBL/GenBank/DDBJ whole genome shotgun (WGS) entry which is preliminary data.</text>
</comment>
<dbReference type="Gene3D" id="1.20.1640.10">
    <property type="entry name" value="Multidrug efflux transporter AcrB transmembrane domain"/>
    <property type="match status" value="2"/>
</dbReference>
<dbReference type="SUPFAM" id="SSF82866">
    <property type="entry name" value="Multidrug efflux transporter AcrB transmembrane domain"/>
    <property type="match status" value="2"/>
</dbReference>
<evidence type="ECO:0000313" key="2">
    <source>
        <dbReference type="EMBL" id="GHC66393.1"/>
    </source>
</evidence>
<dbReference type="PANTHER" id="PTHR32063">
    <property type="match status" value="1"/>
</dbReference>
<dbReference type="SUPFAM" id="SSF82693">
    <property type="entry name" value="Multidrug efflux transporter AcrB pore domain, PN1, PN2, PC1 and PC2 subdomains"/>
    <property type="match status" value="2"/>
</dbReference>
<dbReference type="Gene3D" id="3.30.2090.10">
    <property type="entry name" value="Multidrug efflux transporter AcrB TolC docking domain, DN and DC subdomains"/>
    <property type="match status" value="2"/>
</dbReference>
<feature type="transmembrane region" description="Helical" evidence="1">
    <location>
        <begin position="458"/>
        <end position="477"/>
    </location>
</feature>
<feature type="transmembrane region" description="Helical" evidence="1">
    <location>
        <begin position="12"/>
        <end position="28"/>
    </location>
</feature>
<keyword evidence="1" id="KW-0472">Membrane</keyword>
<dbReference type="AlphaFoldDB" id="A0A918WQE1"/>
<evidence type="ECO:0000256" key="1">
    <source>
        <dbReference type="SAM" id="Phobius"/>
    </source>
</evidence>
<feature type="transmembrane region" description="Helical" evidence="1">
    <location>
        <begin position="525"/>
        <end position="544"/>
    </location>
</feature>
<feature type="transmembrane region" description="Helical" evidence="1">
    <location>
        <begin position="1009"/>
        <end position="1034"/>
    </location>
</feature>
<evidence type="ECO:0000313" key="3">
    <source>
        <dbReference type="Proteomes" id="UP000644507"/>
    </source>
</evidence>
<accession>A0A918WQE1</accession>
<dbReference type="PANTHER" id="PTHR32063:SF33">
    <property type="entry name" value="RND SUPERFAMILY EFFLUX PUMP PERMEASE COMPONENT"/>
    <property type="match status" value="1"/>
</dbReference>
<keyword evidence="1" id="KW-1133">Transmembrane helix</keyword>
<reference evidence="2" key="1">
    <citation type="journal article" date="2014" name="Int. J. Syst. Evol. Microbiol.">
        <title>Complete genome sequence of Corynebacterium casei LMG S-19264T (=DSM 44701T), isolated from a smear-ripened cheese.</title>
        <authorList>
            <consortium name="US DOE Joint Genome Institute (JGI-PGF)"/>
            <person name="Walter F."/>
            <person name="Albersmeier A."/>
            <person name="Kalinowski J."/>
            <person name="Ruckert C."/>
        </authorList>
    </citation>
    <scope>NUCLEOTIDE SEQUENCE</scope>
    <source>
        <strain evidence="2">KCTC 12988</strain>
    </source>
</reference>
<dbReference type="PRINTS" id="PR00702">
    <property type="entry name" value="ACRIFLAVINRP"/>
</dbReference>
<feature type="transmembrane region" description="Helical" evidence="1">
    <location>
        <begin position="330"/>
        <end position="349"/>
    </location>
</feature>
<feature type="transmembrane region" description="Helical" evidence="1">
    <location>
        <begin position="932"/>
        <end position="957"/>
    </location>
</feature>
<dbReference type="Gene3D" id="3.30.70.1320">
    <property type="entry name" value="Multidrug efflux transporter AcrB pore domain like"/>
    <property type="match status" value="1"/>
</dbReference>
<dbReference type="InterPro" id="IPR027463">
    <property type="entry name" value="AcrB_DN_DC_subdom"/>
</dbReference>
<dbReference type="InterPro" id="IPR001036">
    <property type="entry name" value="Acrflvin-R"/>
</dbReference>
<feature type="transmembrane region" description="Helical" evidence="1">
    <location>
        <begin position="881"/>
        <end position="899"/>
    </location>
</feature>
<gene>
    <name evidence="2" type="ORF">GCM10007100_37780</name>
</gene>
<feature type="transmembrane region" description="Helical" evidence="1">
    <location>
        <begin position="906"/>
        <end position="926"/>
    </location>
</feature>
<protein>
    <submittedName>
        <fullName evidence="2">Acriflavin resistance protein</fullName>
    </submittedName>
</protein>
<dbReference type="SUPFAM" id="SSF82714">
    <property type="entry name" value="Multidrug efflux transporter AcrB TolC docking domain, DN and DC subdomains"/>
    <property type="match status" value="2"/>
</dbReference>
<feature type="transmembrane region" description="Helical" evidence="1">
    <location>
        <begin position="978"/>
        <end position="997"/>
    </location>
</feature>
<dbReference type="Pfam" id="PF00873">
    <property type="entry name" value="ACR_tran"/>
    <property type="match status" value="1"/>
</dbReference>
<dbReference type="EMBL" id="BMXI01000021">
    <property type="protein sequence ID" value="GHC66393.1"/>
    <property type="molecule type" value="Genomic_DNA"/>
</dbReference>
<dbReference type="RefSeq" id="WP_189573886.1">
    <property type="nucleotide sequence ID" value="NZ_BMXI01000021.1"/>
</dbReference>
<dbReference type="Proteomes" id="UP000644507">
    <property type="component" value="Unassembled WGS sequence"/>
</dbReference>
<dbReference type="GO" id="GO:0005886">
    <property type="term" value="C:plasma membrane"/>
    <property type="evidence" value="ECO:0007669"/>
    <property type="project" value="TreeGrafter"/>
</dbReference>
<reference evidence="2" key="2">
    <citation type="submission" date="2020-09" db="EMBL/GenBank/DDBJ databases">
        <authorList>
            <person name="Sun Q."/>
            <person name="Kim S."/>
        </authorList>
    </citation>
    <scope>NUCLEOTIDE SEQUENCE</scope>
    <source>
        <strain evidence="2">KCTC 12988</strain>
    </source>
</reference>
<organism evidence="2 3">
    <name type="scientific">Roseibacillus persicicus</name>
    <dbReference type="NCBI Taxonomy" id="454148"/>
    <lineage>
        <taxon>Bacteria</taxon>
        <taxon>Pseudomonadati</taxon>
        <taxon>Verrucomicrobiota</taxon>
        <taxon>Verrucomicrobiia</taxon>
        <taxon>Verrucomicrobiales</taxon>
        <taxon>Verrucomicrobiaceae</taxon>
        <taxon>Roseibacillus</taxon>
    </lineage>
</organism>
<keyword evidence="3" id="KW-1185">Reference proteome</keyword>